<dbReference type="InterPro" id="IPR010262">
    <property type="entry name" value="Arylsulfotransferase_bact"/>
</dbReference>
<sequence>MFHKLERGACTTGLLLLGLIIILAGNPVHNLYATQSRTLGLIFRDSSANAEGYTLFAPMNYNVTYLIDNNGMLVHSWPGSGLPGMAVYLCEDGLLLRTVQTSNPVFGNGGGIGGKIELVDWDGNVVWSYIYSNTQHCQHHDAIRLPNGNVLLIAWEYKSRNEAVAAGRDPNLLIYNSLWPDHLIEIDPRSDSIVWEWHVWDHLVQDYDSTKSNYGDPRQHPELIDLNFVSGLAVSDWNHSNGLAYNPELDQIAVSVRQFSEVWVIDHSTTREQAASHTGGRYGRGGDLLYRWGNPRVYRRDHTIGQTLFGQHDIQWIEPGLPGSGEMLVFNNGYGRTPWFSTVDQFVPPVDSPGFYHLGPDSAYGPAELSWQFIGSPPESVYSSLISGCQRLANGNTLICVGLSGVFYEVTPEGRIVWKYVNPVTRYGPQHQGDVLQPAANSVFKIRRYPPDYPGLAGRQLNPVGPIEIYPQGTEEVDELRTQPAVIRGVLNYLAPDPAYLFDIAGRLHMKLKTGINDVSHLPAGVYFLTTGIKSRRGMVVISR</sequence>
<dbReference type="EMBL" id="DSTU01000004">
    <property type="protein sequence ID" value="HFJ53601.1"/>
    <property type="molecule type" value="Genomic_DNA"/>
</dbReference>
<dbReference type="Pfam" id="PF05935">
    <property type="entry name" value="Arylsulfotrans"/>
    <property type="match status" value="1"/>
</dbReference>
<evidence type="ECO:0000313" key="2">
    <source>
        <dbReference type="EMBL" id="HFJ53601.1"/>
    </source>
</evidence>
<evidence type="ECO:0000313" key="1">
    <source>
        <dbReference type="EMBL" id="HEA87762.1"/>
    </source>
</evidence>
<dbReference type="GO" id="GO:0004062">
    <property type="term" value="F:aryl sulfotransferase activity"/>
    <property type="evidence" value="ECO:0007669"/>
    <property type="project" value="InterPro"/>
</dbReference>
<organism evidence="1">
    <name type="scientific">candidate division WOR-3 bacterium</name>
    <dbReference type="NCBI Taxonomy" id="2052148"/>
    <lineage>
        <taxon>Bacteria</taxon>
        <taxon>Bacteria division WOR-3</taxon>
    </lineage>
</organism>
<protein>
    <recommendedName>
        <fullName evidence="3">Arylsulfotransferase (ASST)</fullName>
    </recommendedName>
</protein>
<comment type="caution">
    <text evidence="1">The sequence shown here is derived from an EMBL/GenBank/DDBJ whole genome shotgun (WGS) entry which is preliminary data.</text>
</comment>
<reference evidence="1" key="1">
    <citation type="journal article" date="2020" name="mSystems">
        <title>Genome- and Community-Level Interaction Insights into Carbon Utilization and Element Cycling Functions of Hydrothermarchaeota in Hydrothermal Sediment.</title>
        <authorList>
            <person name="Zhou Z."/>
            <person name="Liu Y."/>
            <person name="Xu W."/>
            <person name="Pan J."/>
            <person name="Luo Z.H."/>
            <person name="Li M."/>
        </authorList>
    </citation>
    <scope>NUCLEOTIDE SEQUENCE [LARGE SCALE GENOMIC DNA]</scope>
    <source>
        <strain evidence="1">SpSt-265</strain>
        <strain evidence="2">SpSt-465</strain>
    </source>
</reference>
<dbReference type="InterPro" id="IPR053143">
    <property type="entry name" value="Arylsulfate_ST"/>
</dbReference>
<accession>A0A7C1RZF8</accession>
<dbReference type="EMBL" id="DSLG01000008">
    <property type="protein sequence ID" value="HEA87762.1"/>
    <property type="molecule type" value="Genomic_DNA"/>
</dbReference>
<gene>
    <name evidence="1" type="ORF">ENP94_07140</name>
    <name evidence="2" type="ORF">ENS16_02790</name>
</gene>
<evidence type="ECO:0008006" key="3">
    <source>
        <dbReference type="Google" id="ProtNLM"/>
    </source>
</evidence>
<dbReference type="AlphaFoldDB" id="A0A7C1RZF8"/>
<name>A0A7C1RZF8_UNCW3</name>
<proteinExistence type="predicted"/>
<dbReference type="PANTHER" id="PTHR35340:SF5">
    <property type="entry name" value="ASST-DOMAIN-CONTAINING PROTEIN"/>
    <property type="match status" value="1"/>
</dbReference>
<dbReference type="PANTHER" id="PTHR35340">
    <property type="entry name" value="PQQ ENZYME REPEAT PROTEIN-RELATED"/>
    <property type="match status" value="1"/>
</dbReference>